<dbReference type="EMBL" id="JAJVCN010000002">
    <property type="protein sequence ID" value="MCE7006660.1"/>
    <property type="molecule type" value="Genomic_DNA"/>
</dbReference>
<accession>A0ABS8ZFQ7</accession>
<feature type="compositionally biased region" description="Low complexity" evidence="1">
    <location>
        <begin position="297"/>
        <end position="310"/>
    </location>
</feature>
<gene>
    <name evidence="3" type="ORF">LWC34_28090</name>
</gene>
<reference evidence="3 4" key="1">
    <citation type="submission" date="2021-12" db="EMBL/GenBank/DDBJ databases">
        <title>Genome sequence of Kibdelosporangium philippinense ATCC 49844.</title>
        <authorList>
            <person name="Fedorov E.A."/>
            <person name="Omeragic M."/>
            <person name="Shalygina K.F."/>
            <person name="Maclea K.S."/>
        </authorList>
    </citation>
    <scope>NUCLEOTIDE SEQUENCE [LARGE SCALE GENOMIC DNA]</scope>
    <source>
        <strain evidence="3 4">ATCC 49844</strain>
    </source>
</reference>
<feature type="transmembrane region" description="Helical" evidence="2">
    <location>
        <begin position="142"/>
        <end position="159"/>
    </location>
</feature>
<name>A0ABS8ZFQ7_9PSEU</name>
<keyword evidence="2" id="KW-0472">Membrane</keyword>
<keyword evidence="2" id="KW-1133">Transmembrane helix</keyword>
<dbReference type="Proteomes" id="UP001521150">
    <property type="component" value="Unassembled WGS sequence"/>
</dbReference>
<proteinExistence type="predicted"/>
<evidence type="ECO:0000256" key="2">
    <source>
        <dbReference type="SAM" id="Phobius"/>
    </source>
</evidence>
<comment type="caution">
    <text evidence="3">The sequence shown here is derived from an EMBL/GenBank/DDBJ whole genome shotgun (WGS) entry which is preliminary data.</text>
</comment>
<evidence type="ECO:0000313" key="3">
    <source>
        <dbReference type="EMBL" id="MCE7006660.1"/>
    </source>
</evidence>
<feature type="transmembrane region" description="Helical" evidence="2">
    <location>
        <begin position="196"/>
        <end position="214"/>
    </location>
</feature>
<evidence type="ECO:0000256" key="1">
    <source>
        <dbReference type="SAM" id="MobiDB-lite"/>
    </source>
</evidence>
<keyword evidence="2" id="KW-0812">Transmembrane</keyword>
<dbReference type="RefSeq" id="WP_233728111.1">
    <property type="nucleotide sequence ID" value="NZ_JAJVCN010000002.1"/>
</dbReference>
<feature type="transmembrane region" description="Helical" evidence="2">
    <location>
        <begin position="120"/>
        <end position="136"/>
    </location>
</feature>
<feature type="transmembrane region" description="Helical" evidence="2">
    <location>
        <begin position="50"/>
        <end position="75"/>
    </location>
</feature>
<keyword evidence="4" id="KW-1185">Reference proteome</keyword>
<feature type="transmembrane region" description="Helical" evidence="2">
    <location>
        <begin position="171"/>
        <end position="190"/>
    </location>
</feature>
<sequence length="548" mass="56283">MEHSHGGVAVAVESTNWPLWLRLALLLTTGLVAGIGLAQSGELSRRVRNAVVLLAAVSSALALVSIVAVGVNVFGSLAHVVLVSAVPLLLGKPRFARWAAAALVVLVVAETAVEGSLLTDTAYIVAAVAWLGYALLDRTRPVWLFGGVLVVAGLIRLFTSGLALDRRVFTTSLGLALLVVVLLPVVALLISRKYTAGVVGAALVAWGAVAALPVPPSLPIPGVPVLVTASVAGKRIPVLVSPHRPGRNLVHVPASAGSVQITMDGRAVNAAPLGGAEGSWAEVDLPPGRSEVVLTKDSSSTSVDVDTGSGPPLATGVDGPECASAALGGLLTGRREVLERCPSDALSDEDAEALRKVVSFLDSRGVQGITLVEDSSPRSVRAAAVVRDSASAAGFRIDADPRQDSALVAVSGWAVASSMLPKVAAQQAEVPVYPHGIYVAPWLLNTPIGTSVTTFSVPLRFDPREESAIAYAVTVGNQFGGESPTVSGFRAWRGSSVDAGLQIYAVAQVTAMPMGPGEVHAPGMPMTEELAGQWIAKATVVPVSSLLD</sequence>
<feature type="transmembrane region" description="Helical" evidence="2">
    <location>
        <begin position="20"/>
        <end position="38"/>
    </location>
</feature>
<evidence type="ECO:0000313" key="4">
    <source>
        <dbReference type="Proteomes" id="UP001521150"/>
    </source>
</evidence>
<feature type="region of interest" description="Disordered" evidence="1">
    <location>
        <begin position="296"/>
        <end position="317"/>
    </location>
</feature>
<protein>
    <submittedName>
        <fullName evidence="3">Uncharacterized protein</fullName>
    </submittedName>
</protein>
<organism evidence="3 4">
    <name type="scientific">Kibdelosporangium philippinense</name>
    <dbReference type="NCBI Taxonomy" id="211113"/>
    <lineage>
        <taxon>Bacteria</taxon>
        <taxon>Bacillati</taxon>
        <taxon>Actinomycetota</taxon>
        <taxon>Actinomycetes</taxon>
        <taxon>Pseudonocardiales</taxon>
        <taxon>Pseudonocardiaceae</taxon>
        <taxon>Kibdelosporangium</taxon>
    </lineage>
</organism>